<evidence type="ECO:0000313" key="7">
    <source>
        <dbReference type="EMBL" id="KAK9695260.1"/>
    </source>
</evidence>
<dbReference type="PANTHER" id="PTHR45779">
    <property type="entry name" value="PEPTIDYLPROLYL ISOMERASE"/>
    <property type="match status" value="1"/>
</dbReference>
<comment type="caution">
    <text evidence="7">The sequence shown here is derived from an EMBL/GenBank/DDBJ whole genome shotgun (WGS) entry which is preliminary data.</text>
</comment>
<gene>
    <name evidence="7" type="ORF">QE152_g32701</name>
</gene>
<accession>A0AAW1IYX7</accession>
<dbReference type="InterPro" id="IPR001179">
    <property type="entry name" value="PPIase_FKBP_dom"/>
</dbReference>
<keyword evidence="3 5" id="KW-0697">Rotamase</keyword>
<dbReference type="EC" id="5.2.1.8" evidence="2 5"/>
<dbReference type="Proteomes" id="UP001458880">
    <property type="component" value="Unassembled WGS sequence"/>
</dbReference>
<reference evidence="7 8" key="1">
    <citation type="journal article" date="2024" name="BMC Genomics">
        <title>De novo assembly and annotation of Popillia japonica's genome with initial clues to its potential as an invasive pest.</title>
        <authorList>
            <person name="Cucini C."/>
            <person name="Boschi S."/>
            <person name="Funari R."/>
            <person name="Cardaioli E."/>
            <person name="Iannotti N."/>
            <person name="Marturano G."/>
            <person name="Paoli F."/>
            <person name="Bruttini M."/>
            <person name="Carapelli A."/>
            <person name="Frati F."/>
            <person name="Nardi F."/>
        </authorList>
    </citation>
    <scope>NUCLEOTIDE SEQUENCE [LARGE SCALE GENOMIC DNA]</scope>
    <source>
        <strain evidence="7">DMR45628</strain>
    </source>
</reference>
<evidence type="ECO:0000256" key="4">
    <source>
        <dbReference type="ARBA" id="ARBA00023235"/>
    </source>
</evidence>
<evidence type="ECO:0000256" key="3">
    <source>
        <dbReference type="ARBA" id="ARBA00023110"/>
    </source>
</evidence>
<dbReference type="Pfam" id="PF02752">
    <property type="entry name" value="Arrestin_C"/>
    <property type="match status" value="1"/>
</dbReference>
<feature type="domain" description="PPIase FKBP-type" evidence="6">
    <location>
        <begin position="57"/>
        <end position="101"/>
    </location>
</feature>
<dbReference type="GO" id="GO:0005783">
    <property type="term" value="C:endoplasmic reticulum"/>
    <property type="evidence" value="ECO:0007669"/>
    <property type="project" value="TreeGrafter"/>
</dbReference>
<keyword evidence="4 5" id="KW-0413">Isomerase</keyword>
<dbReference type="Gene3D" id="3.10.50.40">
    <property type="match status" value="1"/>
</dbReference>
<dbReference type="PROSITE" id="PS50059">
    <property type="entry name" value="FKBP_PPIASE"/>
    <property type="match status" value="1"/>
</dbReference>
<dbReference type="InterPro" id="IPR014752">
    <property type="entry name" value="Arrestin-like_C"/>
</dbReference>
<organism evidence="7 8">
    <name type="scientific">Popillia japonica</name>
    <name type="common">Japanese beetle</name>
    <dbReference type="NCBI Taxonomy" id="7064"/>
    <lineage>
        <taxon>Eukaryota</taxon>
        <taxon>Metazoa</taxon>
        <taxon>Ecdysozoa</taxon>
        <taxon>Arthropoda</taxon>
        <taxon>Hexapoda</taxon>
        <taxon>Insecta</taxon>
        <taxon>Pterygota</taxon>
        <taxon>Neoptera</taxon>
        <taxon>Endopterygota</taxon>
        <taxon>Coleoptera</taxon>
        <taxon>Polyphaga</taxon>
        <taxon>Scarabaeiformia</taxon>
        <taxon>Scarabaeidae</taxon>
        <taxon>Rutelinae</taxon>
        <taxon>Popillia</taxon>
    </lineage>
</organism>
<proteinExistence type="predicted"/>
<dbReference type="InterPro" id="IPR046357">
    <property type="entry name" value="PPIase_dom_sf"/>
</dbReference>
<dbReference type="AlphaFoldDB" id="A0AAW1IYX7"/>
<dbReference type="EMBL" id="JASPKY010000487">
    <property type="protein sequence ID" value="KAK9695260.1"/>
    <property type="molecule type" value="Genomic_DNA"/>
</dbReference>
<dbReference type="SUPFAM" id="SSF54534">
    <property type="entry name" value="FKBP-like"/>
    <property type="match status" value="1"/>
</dbReference>
<dbReference type="Gene3D" id="2.60.40.640">
    <property type="match status" value="1"/>
</dbReference>
<dbReference type="InterPro" id="IPR011022">
    <property type="entry name" value="Arrestin_C-like"/>
</dbReference>
<evidence type="ECO:0000256" key="1">
    <source>
        <dbReference type="ARBA" id="ARBA00000971"/>
    </source>
</evidence>
<dbReference type="GO" id="GO:0003755">
    <property type="term" value="F:peptidyl-prolyl cis-trans isomerase activity"/>
    <property type="evidence" value="ECO:0007669"/>
    <property type="project" value="UniProtKB-KW"/>
</dbReference>
<dbReference type="SUPFAM" id="SSF81296">
    <property type="entry name" value="E set domains"/>
    <property type="match status" value="1"/>
</dbReference>
<dbReference type="InterPro" id="IPR014756">
    <property type="entry name" value="Ig_E-set"/>
</dbReference>
<dbReference type="PANTHER" id="PTHR45779:SF7">
    <property type="entry name" value="PEPTIDYLPROLYL ISOMERASE"/>
    <property type="match status" value="1"/>
</dbReference>
<name>A0AAW1IYX7_POPJA</name>
<evidence type="ECO:0000256" key="5">
    <source>
        <dbReference type="PROSITE-ProRule" id="PRU00277"/>
    </source>
</evidence>
<evidence type="ECO:0000313" key="8">
    <source>
        <dbReference type="Proteomes" id="UP001458880"/>
    </source>
</evidence>
<protein>
    <recommendedName>
        <fullName evidence="2 5">peptidylprolyl isomerase</fullName>
        <ecNumber evidence="2 5">5.2.1.8</ecNumber>
    </recommendedName>
</protein>
<dbReference type="InterPro" id="IPR044609">
    <property type="entry name" value="FKBP2/11"/>
</dbReference>
<keyword evidence="8" id="KW-1185">Reference proteome</keyword>
<comment type="catalytic activity">
    <reaction evidence="1 5">
        <text>[protein]-peptidylproline (omega=180) = [protein]-peptidylproline (omega=0)</text>
        <dbReference type="Rhea" id="RHEA:16237"/>
        <dbReference type="Rhea" id="RHEA-COMP:10747"/>
        <dbReference type="Rhea" id="RHEA-COMP:10748"/>
        <dbReference type="ChEBI" id="CHEBI:83833"/>
        <dbReference type="ChEBI" id="CHEBI:83834"/>
        <dbReference type="EC" id="5.2.1.8"/>
    </reaction>
</comment>
<evidence type="ECO:0000259" key="6">
    <source>
        <dbReference type="PROSITE" id="PS50059"/>
    </source>
</evidence>
<evidence type="ECO:0000256" key="2">
    <source>
        <dbReference type="ARBA" id="ARBA00013194"/>
    </source>
</evidence>
<sequence length="201" mass="22410">MNTFKNLLLIYRNKKAAEELFGQIQKRGTTSENKDSKRLQIGIKKRPKNCSDKSKKGDLLHVHYKGLFENGTEFDTSYTRQIPFTFTVILGRKMEVAAVLKKTFSINFTNCNILEVDYKLKVTACISGLHHDLDVEIPITLGSIRIRDDNEVQQPVSIFAGLGTPYTHDGRGDTAGTSAKLIDTSAGWRIPQEKNGSGSST</sequence>